<evidence type="ECO:0008006" key="5">
    <source>
        <dbReference type="Google" id="ProtNLM"/>
    </source>
</evidence>
<feature type="domain" description="NTF2-like N-terminal transpeptidase" evidence="2">
    <location>
        <begin position="24"/>
        <end position="129"/>
    </location>
</feature>
<dbReference type="PANTHER" id="PTHR30627">
    <property type="entry name" value="PEPTIDOGLYCAN D,D-TRANSPEPTIDASE"/>
    <property type="match status" value="1"/>
</dbReference>
<comment type="caution">
    <text evidence="3">The sequence shown here is derived from an EMBL/GenBank/DDBJ whole genome shotgun (WGS) entry which is preliminary data.</text>
</comment>
<dbReference type="InterPro" id="IPR007887">
    <property type="entry name" value="MecA_N"/>
</dbReference>
<proteinExistence type="predicted"/>
<reference evidence="3" key="1">
    <citation type="submission" date="2021-01" db="EMBL/GenBank/DDBJ databases">
        <title>Whole genome shotgun sequence of Sphaerisporangium rufum NBRC 109079.</title>
        <authorList>
            <person name="Komaki H."/>
            <person name="Tamura T."/>
        </authorList>
    </citation>
    <scope>NUCLEOTIDE SEQUENCE</scope>
    <source>
        <strain evidence="3">NBRC 109079</strain>
    </source>
</reference>
<dbReference type="Pfam" id="PF05223">
    <property type="entry name" value="MecA_N"/>
    <property type="match status" value="1"/>
</dbReference>
<dbReference type="PANTHER" id="PTHR30627:SF24">
    <property type="entry name" value="PENICILLIN-BINDING PROTEIN 4B"/>
    <property type="match status" value="1"/>
</dbReference>
<dbReference type="SUPFAM" id="SSF56601">
    <property type="entry name" value="beta-lactamase/transpeptidase-like"/>
    <property type="match status" value="1"/>
</dbReference>
<evidence type="ECO:0000259" key="1">
    <source>
        <dbReference type="Pfam" id="PF00905"/>
    </source>
</evidence>
<dbReference type="GO" id="GO:0008658">
    <property type="term" value="F:penicillin binding"/>
    <property type="evidence" value="ECO:0007669"/>
    <property type="project" value="InterPro"/>
</dbReference>
<dbReference type="InterPro" id="IPR001460">
    <property type="entry name" value="PCN-bd_Tpept"/>
</dbReference>
<gene>
    <name evidence="3" type="ORF">Sru01_33950</name>
</gene>
<keyword evidence="4" id="KW-1185">Reference proteome</keyword>
<dbReference type="GO" id="GO:0071972">
    <property type="term" value="F:peptidoglycan L,D-transpeptidase activity"/>
    <property type="evidence" value="ECO:0007669"/>
    <property type="project" value="TreeGrafter"/>
</dbReference>
<protein>
    <recommendedName>
        <fullName evidence="5">Penicillin-binding protein</fullName>
    </recommendedName>
</protein>
<dbReference type="EMBL" id="BOOU01000048">
    <property type="protein sequence ID" value="GII78413.1"/>
    <property type="molecule type" value="Genomic_DNA"/>
</dbReference>
<dbReference type="Pfam" id="PF00905">
    <property type="entry name" value="Transpeptidase"/>
    <property type="match status" value="1"/>
</dbReference>
<dbReference type="InterPro" id="IPR012338">
    <property type="entry name" value="Beta-lactam/transpept-like"/>
</dbReference>
<dbReference type="Proteomes" id="UP000655287">
    <property type="component" value="Unassembled WGS sequence"/>
</dbReference>
<dbReference type="GO" id="GO:0005886">
    <property type="term" value="C:plasma membrane"/>
    <property type="evidence" value="ECO:0007669"/>
    <property type="project" value="TreeGrafter"/>
</dbReference>
<feature type="domain" description="Penicillin-binding protein transpeptidase" evidence="1">
    <location>
        <begin position="232"/>
        <end position="505"/>
    </location>
</feature>
<sequence length="508" mass="52281">MLSLVIVAGALGALVLDARKVTGTPEEVGRTYLAAWAAENLAGMRALVAAPPADFDERHRRLTADLQITSLTLTPGRVVRHGATTADLPFQGIRQISELGQWPFSGVLHLAVRDGGWKVVWTPETLQPGAGADRLSLARIQVPGTELLTRQGRPLPHDSGAQAYFTELVTRIDALDEDPPAGWAVQAVAPTGAVRRLLVFREATERRYRTTLDWWTQAAAARALDGAGRRAALVAVRPSTGEVLAVADRLPGRGAFERSRPPGTAFRLVTAAALLRGGLTADSPVACPASYVPPGGTSISGGGDDDRGTVSLREAFAASCPAGFARLAAERLDGAALRRQAAGFGFGGPLNSGLGGRCGEVAEPDGPGELAAMAIGQRGTRASALCMALAAATVRDGTWRPPRLMSERAVRLLEQPRRIPGPRALPGPVAAGLRSMMAGAVADQALAGAGLPAGTAGVASRVPGGSGAGDDAWFAGYRGDLAFAILVEGGGDGAAVAAPIAARFLAAL</sequence>
<evidence type="ECO:0000313" key="4">
    <source>
        <dbReference type="Proteomes" id="UP000655287"/>
    </source>
</evidence>
<name>A0A919R3J6_9ACTN</name>
<dbReference type="Gene3D" id="3.40.710.10">
    <property type="entry name" value="DD-peptidase/beta-lactamase superfamily"/>
    <property type="match status" value="1"/>
</dbReference>
<evidence type="ECO:0000313" key="3">
    <source>
        <dbReference type="EMBL" id="GII78413.1"/>
    </source>
</evidence>
<dbReference type="InterPro" id="IPR050515">
    <property type="entry name" value="Beta-lactam/transpept"/>
</dbReference>
<dbReference type="RefSeq" id="WP_203985920.1">
    <property type="nucleotide sequence ID" value="NZ_BOOU01000048.1"/>
</dbReference>
<accession>A0A919R3J6</accession>
<dbReference type="GO" id="GO:0046677">
    <property type="term" value="P:response to antibiotic"/>
    <property type="evidence" value="ECO:0007669"/>
    <property type="project" value="InterPro"/>
</dbReference>
<evidence type="ECO:0000259" key="2">
    <source>
        <dbReference type="Pfam" id="PF05223"/>
    </source>
</evidence>
<organism evidence="3 4">
    <name type="scientific">Sphaerisporangium rufum</name>
    <dbReference type="NCBI Taxonomy" id="1381558"/>
    <lineage>
        <taxon>Bacteria</taxon>
        <taxon>Bacillati</taxon>
        <taxon>Actinomycetota</taxon>
        <taxon>Actinomycetes</taxon>
        <taxon>Streptosporangiales</taxon>
        <taxon>Streptosporangiaceae</taxon>
        <taxon>Sphaerisporangium</taxon>
    </lineage>
</organism>
<dbReference type="AlphaFoldDB" id="A0A919R3J6"/>
<dbReference type="GO" id="GO:0071555">
    <property type="term" value="P:cell wall organization"/>
    <property type="evidence" value="ECO:0007669"/>
    <property type="project" value="TreeGrafter"/>
</dbReference>